<reference evidence="5" key="4">
    <citation type="submission" date="2025-09" db="UniProtKB">
        <authorList>
            <consortium name="Ensembl"/>
        </authorList>
    </citation>
    <scope>IDENTIFICATION</scope>
</reference>
<reference evidence="6" key="1">
    <citation type="submission" date="2013-03" db="EMBL/GenBank/DDBJ databases">
        <authorList>
            <person name="Jeffery W."/>
            <person name="Warren W."/>
            <person name="Wilson R.K."/>
        </authorList>
    </citation>
    <scope>NUCLEOTIDE SEQUENCE</scope>
    <source>
        <strain evidence="6">female</strain>
    </source>
</reference>
<dbReference type="Proteomes" id="UP000018467">
    <property type="component" value="Unassembled WGS sequence"/>
</dbReference>
<sequence length="273" mass="30707">MDKISTVFKKTHNILREKIRNKRTGHQRDTAAQPEEEKTGPNSDTLTQKGEGGHLQSPCGHIVKFPSLINMVNQCLKQKSLDFSCPVCEEQWNWSQVRGQLQLSHAQIVVLDAQVNRIMQDLPDVYKKCPVCLSILRRPMDSAGRPCPFSSCVLCPYTHHFCWSCLARWVFPNAASSGQCSNRSCHVVSTLLTCETVTDSGSLVVGCPVFRACPECYTLTTFQSDSKYVSCLECTHRFCYVCLDSETQCAQGEHPLLQPACKKPRAERQKFIT</sequence>
<evidence type="ECO:0000313" key="6">
    <source>
        <dbReference type="Proteomes" id="UP000018467"/>
    </source>
</evidence>
<organism evidence="5 6">
    <name type="scientific">Astyanax mexicanus</name>
    <name type="common">Blind cave fish</name>
    <name type="synonym">Astyanax fasciatus mexicanus</name>
    <dbReference type="NCBI Taxonomy" id="7994"/>
    <lineage>
        <taxon>Eukaryota</taxon>
        <taxon>Metazoa</taxon>
        <taxon>Chordata</taxon>
        <taxon>Craniata</taxon>
        <taxon>Vertebrata</taxon>
        <taxon>Euteleostomi</taxon>
        <taxon>Actinopterygii</taxon>
        <taxon>Neopterygii</taxon>
        <taxon>Teleostei</taxon>
        <taxon>Ostariophysi</taxon>
        <taxon>Characiformes</taxon>
        <taxon>Characoidei</taxon>
        <taxon>Acestrorhamphidae</taxon>
        <taxon>Acestrorhamphinae</taxon>
        <taxon>Astyanax</taxon>
    </lineage>
</organism>
<feature type="compositionally biased region" description="Basic residues" evidence="4">
    <location>
        <begin position="15"/>
        <end position="25"/>
    </location>
</feature>
<name>A0A3B1IJZ2_ASTMX</name>
<evidence type="ECO:0000256" key="3">
    <source>
        <dbReference type="ARBA" id="ARBA00022833"/>
    </source>
</evidence>
<dbReference type="Ensembl" id="ENSAMXT00000043591.1">
    <property type="protein sequence ID" value="ENSAMXP00000029870.1"/>
    <property type="gene ID" value="ENSAMXG00000032774.1"/>
</dbReference>
<dbReference type="PROSITE" id="PS00518">
    <property type="entry name" value="ZF_RING_1"/>
    <property type="match status" value="1"/>
</dbReference>
<evidence type="ECO:0000256" key="2">
    <source>
        <dbReference type="ARBA" id="ARBA00022771"/>
    </source>
</evidence>
<reference evidence="6" key="2">
    <citation type="journal article" date="2014" name="Nat. Commun.">
        <title>The cavefish genome reveals candidate genes for eye loss.</title>
        <authorList>
            <person name="McGaugh S.E."/>
            <person name="Gross J.B."/>
            <person name="Aken B."/>
            <person name="Blin M."/>
            <person name="Borowsky R."/>
            <person name="Chalopin D."/>
            <person name="Hinaux H."/>
            <person name="Jeffery W.R."/>
            <person name="Keene A."/>
            <person name="Ma L."/>
            <person name="Minx P."/>
            <person name="Murphy D."/>
            <person name="O'Quin K.E."/>
            <person name="Retaux S."/>
            <person name="Rohner N."/>
            <person name="Searle S.M."/>
            <person name="Stahl B.A."/>
            <person name="Tabin C."/>
            <person name="Volff J.N."/>
            <person name="Yoshizawa M."/>
            <person name="Warren W.C."/>
        </authorList>
    </citation>
    <scope>NUCLEOTIDE SEQUENCE [LARGE SCALE GENOMIC DNA]</scope>
    <source>
        <strain evidence="6">female</strain>
    </source>
</reference>
<protein>
    <submittedName>
        <fullName evidence="5">Uncharacterized LOC103041387</fullName>
    </submittedName>
</protein>
<dbReference type="Bgee" id="ENSAMXG00000032774">
    <property type="expression patterns" value="Expressed in embryo and 13 other cell types or tissues"/>
</dbReference>
<reference evidence="5" key="3">
    <citation type="submission" date="2025-08" db="UniProtKB">
        <authorList>
            <consortium name="Ensembl"/>
        </authorList>
    </citation>
    <scope>IDENTIFICATION</scope>
</reference>
<keyword evidence="1" id="KW-0479">Metal-binding</keyword>
<proteinExistence type="predicted"/>
<dbReference type="InParanoid" id="A0A3B1IJZ2"/>
<evidence type="ECO:0000256" key="1">
    <source>
        <dbReference type="ARBA" id="ARBA00022723"/>
    </source>
</evidence>
<keyword evidence="2" id="KW-0863">Zinc-finger</keyword>
<evidence type="ECO:0000256" key="4">
    <source>
        <dbReference type="SAM" id="MobiDB-lite"/>
    </source>
</evidence>
<accession>A0A3B1IJZ2</accession>
<keyword evidence="3" id="KW-0862">Zinc</keyword>
<dbReference type="GO" id="GO:0008270">
    <property type="term" value="F:zinc ion binding"/>
    <property type="evidence" value="ECO:0007669"/>
    <property type="project" value="UniProtKB-KW"/>
</dbReference>
<dbReference type="GeneTree" id="ENSGT00990000204023"/>
<keyword evidence="6" id="KW-1185">Reference proteome</keyword>
<dbReference type="AlphaFoldDB" id="A0A3B1IJZ2"/>
<evidence type="ECO:0000313" key="5">
    <source>
        <dbReference type="Ensembl" id="ENSAMXP00000029870.1"/>
    </source>
</evidence>
<dbReference type="InterPro" id="IPR017907">
    <property type="entry name" value="Znf_RING_CS"/>
</dbReference>
<feature type="region of interest" description="Disordered" evidence="4">
    <location>
        <begin position="15"/>
        <end position="55"/>
    </location>
</feature>